<feature type="domain" description="Peptidase M20 dimerisation" evidence="2">
    <location>
        <begin position="197"/>
        <end position="290"/>
    </location>
</feature>
<dbReference type="Pfam" id="PF01546">
    <property type="entry name" value="Peptidase_M20"/>
    <property type="match status" value="1"/>
</dbReference>
<keyword evidence="1" id="KW-0464">Manganese</keyword>
<dbReference type="PANTHER" id="PTHR11014">
    <property type="entry name" value="PEPTIDASE M20 FAMILY MEMBER"/>
    <property type="match status" value="1"/>
</dbReference>
<evidence type="ECO:0000313" key="3">
    <source>
        <dbReference type="EMBL" id="CZQ98633.1"/>
    </source>
</evidence>
<dbReference type="SUPFAM" id="SSF53187">
    <property type="entry name" value="Zn-dependent exopeptidases"/>
    <property type="match status" value="1"/>
</dbReference>
<dbReference type="RefSeq" id="WP_245825806.1">
    <property type="nucleotide sequence ID" value="NZ_FJNE01000007.1"/>
</dbReference>
<keyword evidence="4" id="KW-1185">Reference proteome</keyword>
<dbReference type="InterPro" id="IPR017439">
    <property type="entry name" value="Amidohydrolase"/>
</dbReference>
<dbReference type="InterPro" id="IPR011650">
    <property type="entry name" value="Peptidase_M20_dimer"/>
</dbReference>
<evidence type="ECO:0000313" key="4">
    <source>
        <dbReference type="Proteomes" id="UP000242754"/>
    </source>
</evidence>
<accession>A0A143YVJ3</accession>
<dbReference type="NCBIfam" id="TIGR01891">
    <property type="entry name" value="amidohydrolases"/>
    <property type="match status" value="1"/>
</dbReference>
<gene>
    <name evidence="3" type="ORF">Tpal_2295</name>
</gene>
<dbReference type="Gene3D" id="3.40.630.10">
    <property type="entry name" value="Zn peptidases"/>
    <property type="match status" value="1"/>
</dbReference>
<dbReference type="GO" id="GO:0016787">
    <property type="term" value="F:hydrolase activity"/>
    <property type="evidence" value="ECO:0007669"/>
    <property type="project" value="InterPro"/>
</dbReference>
<dbReference type="STRING" id="140314.SAMN04488076_11024"/>
<dbReference type="InterPro" id="IPR002933">
    <property type="entry name" value="Peptidase_M20"/>
</dbReference>
<dbReference type="InterPro" id="IPR036264">
    <property type="entry name" value="Bact_exopeptidase_dim_dom"/>
</dbReference>
<dbReference type="AlphaFoldDB" id="A0A143YVJ3"/>
<feature type="binding site" evidence="1">
    <location>
        <position position="119"/>
    </location>
    <ligand>
        <name>Mn(2+)</name>
        <dbReference type="ChEBI" id="CHEBI:29035"/>
        <label>2</label>
    </ligand>
</feature>
<dbReference type="Pfam" id="PF07687">
    <property type="entry name" value="M20_dimer"/>
    <property type="match status" value="1"/>
</dbReference>
<proteinExistence type="predicted"/>
<comment type="cofactor">
    <cofactor evidence="1">
        <name>Mn(2+)</name>
        <dbReference type="ChEBI" id="CHEBI:29035"/>
    </cofactor>
    <text evidence="1">The Mn(2+) ion enhances activity.</text>
</comment>
<feature type="binding site" evidence="1">
    <location>
        <position position="117"/>
    </location>
    <ligand>
        <name>Mn(2+)</name>
        <dbReference type="ChEBI" id="CHEBI:29035"/>
        <label>2</label>
    </ligand>
</feature>
<dbReference type="PANTHER" id="PTHR11014:SF63">
    <property type="entry name" value="METALLOPEPTIDASE, PUTATIVE (AFU_ORTHOLOGUE AFUA_6G09600)-RELATED"/>
    <property type="match status" value="1"/>
</dbReference>
<feature type="binding site" evidence="1">
    <location>
        <position position="376"/>
    </location>
    <ligand>
        <name>Mn(2+)</name>
        <dbReference type="ChEBI" id="CHEBI:29035"/>
        <label>2</label>
    </ligand>
</feature>
<organism evidence="3 4">
    <name type="scientific">Trichococcus palustris</name>
    <dbReference type="NCBI Taxonomy" id="140314"/>
    <lineage>
        <taxon>Bacteria</taxon>
        <taxon>Bacillati</taxon>
        <taxon>Bacillota</taxon>
        <taxon>Bacilli</taxon>
        <taxon>Lactobacillales</taxon>
        <taxon>Carnobacteriaceae</taxon>
        <taxon>Trichococcus</taxon>
    </lineage>
</organism>
<feature type="binding site" evidence="1">
    <location>
        <position position="153"/>
    </location>
    <ligand>
        <name>Mn(2+)</name>
        <dbReference type="ChEBI" id="CHEBI:29035"/>
        <label>2</label>
    </ligand>
</feature>
<protein>
    <submittedName>
        <fullName evidence="3">Peptidase m20</fullName>
    </submittedName>
</protein>
<dbReference type="EMBL" id="FJNE01000007">
    <property type="protein sequence ID" value="CZQ98633.1"/>
    <property type="molecule type" value="Genomic_DNA"/>
</dbReference>
<evidence type="ECO:0000256" key="1">
    <source>
        <dbReference type="PIRSR" id="PIRSR005962-1"/>
    </source>
</evidence>
<dbReference type="Proteomes" id="UP000242754">
    <property type="component" value="Unassembled WGS sequence"/>
</dbReference>
<name>A0A143YVJ3_9LACT</name>
<keyword evidence="1" id="KW-0479">Metal-binding</keyword>
<dbReference type="SUPFAM" id="SSF55031">
    <property type="entry name" value="Bacterial exopeptidase dimerisation domain"/>
    <property type="match status" value="1"/>
</dbReference>
<dbReference type="PIRSF" id="PIRSF005962">
    <property type="entry name" value="Pept_M20D_amidohydro"/>
    <property type="match status" value="1"/>
</dbReference>
<dbReference type="Gene3D" id="3.30.70.360">
    <property type="match status" value="1"/>
</dbReference>
<sequence length="404" mass="43433">MTVANMVKGIDQGQLLERVKDVDVYVRELRGYLHEHPEVSANEFETTKFLQEEVKKLGLPIEMASNTGFIATMDTGKPGKTVGLRTDIDALPVKENPVNLSKQKKWISKNEGASHVCGHDAHMAILLGTMKILHGLKDGLSGKIVFIFEEGEEIGSGIAGMLDKLKDKGIDAIYGTHVTSFMKTGEICLDAGPRMAGYAAVEFDVVGKSGHGSRPDLSINPVFAAAQVLSGIASAWSNQIDVSKTVTLGLTQIHGGTANNIIPDKVYVGGSLRFFDNDEGVKAVNALKKVTELTATAHNCTVEFANTGVIGTPLINDTRLAEIAQNGVNQLLPESLVHDVVWYASESFSRYSQIAPSVFAFVGVGNEELGSGAEHHNDHFDVDEDALYYGVAATAKFAIDFLNS</sequence>
<dbReference type="GO" id="GO:0046872">
    <property type="term" value="F:metal ion binding"/>
    <property type="evidence" value="ECO:0007669"/>
    <property type="project" value="UniProtKB-KW"/>
</dbReference>
<feature type="binding site" evidence="1">
    <location>
        <position position="177"/>
    </location>
    <ligand>
        <name>Mn(2+)</name>
        <dbReference type="ChEBI" id="CHEBI:29035"/>
        <label>2</label>
    </ligand>
</feature>
<reference evidence="3 4" key="1">
    <citation type="submission" date="2016-02" db="EMBL/GenBank/DDBJ databases">
        <authorList>
            <person name="Wen L."/>
            <person name="He K."/>
            <person name="Yang H."/>
        </authorList>
    </citation>
    <scope>NUCLEOTIDE SEQUENCE [LARGE SCALE GENOMIC DNA]</scope>
    <source>
        <strain evidence="3">Trichococcus palustris</strain>
    </source>
</reference>
<evidence type="ECO:0000259" key="2">
    <source>
        <dbReference type="Pfam" id="PF07687"/>
    </source>
</evidence>